<dbReference type="PANTHER" id="PTHR34216:SF3">
    <property type="entry name" value="POLY-BETA-1,6-N-ACETYL-D-GLUCOSAMINE N-DEACETYLASE"/>
    <property type="match status" value="1"/>
</dbReference>
<dbReference type="Proteomes" id="UP000095039">
    <property type="component" value="Unassembled WGS sequence"/>
</dbReference>
<dbReference type="InterPro" id="IPR011330">
    <property type="entry name" value="Glyco_hydro/deAcase_b/a-brl"/>
</dbReference>
<dbReference type="CDD" id="cd10918">
    <property type="entry name" value="CE4_NodB_like_5s_6s"/>
    <property type="match status" value="1"/>
</dbReference>
<dbReference type="Pfam" id="PF01522">
    <property type="entry name" value="Polysacc_deac_1"/>
    <property type="match status" value="1"/>
</dbReference>
<gene>
    <name evidence="4" type="ORF">A1OK_03185</name>
</gene>
<reference evidence="4 5" key="1">
    <citation type="journal article" date="2012" name="Science">
        <title>Ecological populations of bacteria act as socially cohesive units of antibiotic production and resistance.</title>
        <authorList>
            <person name="Cordero O.X."/>
            <person name="Wildschutte H."/>
            <person name="Kirkup B."/>
            <person name="Proehl S."/>
            <person name="Ngo L."/>
            <person name="Hussain F."/>
            <person name="Le Roux F."/>
            <person name="Mincer T."/>
            <person name="Polz M.F."/>
        </authorList>
    </citation>
    <scope>NUCLEOTIDE SEQUENCE [LARGE SCALE GENOMIC DNA]</scope>
    <source>
        <strain evidence="4 5">FF-454</strain>
    </source>
</reference>
<sequence>MGKLREAAYAFFVRTGIARALSYFHRDKLIILCFHSMSMKDEHQFWPGVFISKEKLIALLDYLQHSHFNVISLDDAERHLNGDAQFKYPVVITVDDGWRSSITELLPTFQAYQFPSTVYVTTYYCDHQIPVVNVLLQYWLWHKPTEAFEVAFQGQHYGFTGNVSDIVKAVEVAMVSFDDDQKTAFLSATASALGVSDDAIQTKRFHNANYKELNAAMASPLTNIQLHTHTHTLPTDSDAIHHEIQTNREVLTAQIASPKALTHFCYPSGIWSPEHLPDLNALGIRTATTLDEGLNARTEHPLKLKRNLVMDSRSLNQFIVTLSGVADTLRWVMGKTRS</sequence>
<dbReference type="InterPro" id="IPR051398">
    <property type="entry name" value="Polysacch_Deacetylase"/>
</dbReference>
<dbReference type="SUPFAM" id="SSF88713">
    <property type="entry name" value="Glycoside hydrolase/deacetylase"/>
    <property type="match status" value="1"/>
</dbReference>
<dbReference type="GO" id="GO:0005576">
    <property type="term" value="C:extracellular region"/>
    <property type="evidence" value="ECO:0007669"/>
    <property type="project" value="UniProtKB-SubCell"/>
</dbReference>
<accession>A0A1E5C0G8</accession>
<comment type="caution">
    <text evidence="4">The sequence shown here is derived from an EMBL/GenBank/DDBJ whole genome shotgun (WGS) entry which is preliminary data.</text>
</comment>
<organism evidence="4 5">
    <name type="scientific">Enterovibrio norvegicus FF-454</name>
    <dbReference type="NCBI Taxonomy" id="1185651"/>
    <lineage>
        <taxon>Bacteria</taxon>
        <taxon>Pseudomonadati</taxon>
        <taxon>Pseudomonadota</taxon>
        <taxon>Gammaproteobacteria</taxon>
        <taxon>Vibrionales</taxon>
        <taxon>Vibrionaceae</taxon>
        <taxon>Enterovibrio</taxon>
    </lineage>
</organism>
<dbReference type="RefSeq" id="WP_016961260.1">
    <property type="nucleotide sequence ID" value="NZ_AJWN02000090.1"/>
</dbReference>
<evidence type="ECO:0000313" key="4">
    <source>
        <dbReference type="EMBL" id="OEE59027.1"/>
    </source>
</evidence>
<dbReference type="AlphaFoldDB" id="A0A1E5C0G8"/>
<dbReference type="GO" id="GO:0005975">
    <property type="term" value="P:carbohydrate metabolic process"/>
    <property type="evidence" value="ECO:0007669"/>
    <property type="project" value="InterPro"/>
</dbReference>
<comment type="subcellular location">
    <subcellularLocation>
        <location evidence="1">Secreted</location>
    </subcellularLocation>
</comment>
<dbReference type="GO" id="GO:0016810">
    <property type="term" value="F:hydrolase activity, acting on carbon-nitrogen (but not peptide) bonds"/>
    <property type="evidence" value="ECO:0007669"/>
    <property type="project" value="InterPro"/>
</dbReference>
<evidence type="ECO:0000256" key="1">
    <source>
        <dbReference type="ARBA" id="ARBA00004613"/>
    </source>
</evidence>
<keyword evidence="2" id="KW-0732">Signal</keyword>
<name>A0A1E5C0G8_9GAMM</name>
<protein>
    <submittedName>
        <fullName evidence="4">Polysaccharide deacetylase</fullName>
    </submittedName>
</protein>
<dbReference type="PANTHER" id="PTHR34216">
    <property type="match status" value="1"/>
</dbReference>
<evidence type="ECO:0000313" key="5">
    <source>
        <dbReference type="Proteomes" id="UP000095039"/>
    </source>
</evidence>
<dbReference type="InterPro" id="IPR002509">
    <property type="entry name" value="NODB_dom"/>
</dbReference>
<evidence type="ECO:0000256" key="2">
    <source>
        <dbReference type="ARBA" id="ARBA00022729"/>
    </source>
</evidence>
<evidence type="ECO:0000259" key="3">
    <source>
        <dbReference type="Pfam" id="PF01522"/>
    </source>
</evidence>
<proteinExistence type="predicted"/>
<dbReference type="EMBL" id="AJWN02000090">
    <property type="protein sequence ID" value="OEE59027.1"/>
    <property type="molecule type" value="Genomic_DNA"/>
</dbReference>
<feature type="domain" description="NodB homology" evidence="3">
    <location>
        <begin position="89"/>
        <end position="128"/>
    </location>
</feature>
<dbReference type="Gene3D" id="3.20.20.370">
    <property type="entry name" value="Glycoside hydrolase/deacetylase"/>
    <property type="match status" value="1"/>
</dbReference>
<keyword evidence="5" id="KW-1185">Reference proteome</keyword>